<dbReference type="OMA" id="IKFSRQN"/>
<dbReference type="InterPro" id="IPR012336">
    <property type="entry name" value="Thioredoxin-like_fold"/>
</dbReference>
<dbReference type="Gene3D" id="3.40.30.10">
    <property type="entry name" value="Glutaredoxin"/>
    <property type="match status" value="1"/>
</dbReference>
<keyword evidence="3" id="KW-1185">Reference proteome</keyword>
<dbReference type="Pfam" id="PF13462">
    <property type="entry name" value="Thioredoxin_4"/>
    <property type="match status" value="1"/>
</dbReference>
<dbReference type="OrthoDB" id="37297at2759"/>
<evidence type="ECO:0000313" key="3">
    <source>
        <dbReference type="Proteomes" id="UP000193685"/>
    </source>
</evidence>
<dbReference type="SUPFAM" id="SSF52833">
    <property type="entry name" value="Thioredoxin-like"/>
    <property type="match status" value="1"/>
</dbReference>
<organism evidence="2 3">
    <name type="scientific">Protomyces lactucae-debilis</name>
    <dbReference type="NCBI Taxonomy" id="2754530"/>
    <lineage>
        <taxon>Eukaryota</taxon>
        <taxon>Fungi</taxon>
        <taxon>Dikarya</taxon>
        <taxon>Ascomycota</taxon>
        <taxon>Taphrinomycotina</taxon>
        <taxon>Taphrinomycetes</taxon>
        <taxon>Taphrinales</taxon>
        <taxon>Protomycetaceae</taxon>
        <taxon>Protomyces</taxon>
    </lineage>
</organism>
<dbReference type="STRING" id="56484.A0A1Y2F2N3"/>
<dbReference type="Proteomes" id="UP000193685">
    <property type="component" value="Unassembled WGS sequence"/>
</dbReference>
<evidence type="ECO:0000313" key="2">
    <source>
        <dbReference type="EMBL" id="ORY77744.1"/>
    </source>
</evidence>
<dbReference type="GeneID" id="63786518"/>
<accession>A0A1Y2F2N3</accession>
<dbReference type="RefSeq" id="XP_040723129.1">
    <property type="nucleotide sequence ID" value="XM_040869919.1"/>
</dbReference>
<protein>
    <recommendedName>
        <fullName evidence="1">Thioredoxin-like fold domain-containing protein</fullName>
    </recommendedName>
</protein>
<comment type="caution">
    <text evidence="2">The sequence shown here is derived from an EMBL/GenBank/DDBJ whole genome shotgun (WGS) entry which is preliminary data.</text>
</comment>
<proteinExistence type="predicted"/>
<gene>
    <name evidence="2" type="ORF">BCR37DRAFT_382641</name>
</gene>
<evidence type="ECO:0000259" key="1">
    <source>
        <dbReference type="Pfam" id="PF13462"/>
    </source>
</evidence>
<reference evidence="2 3" key="1">
    <citation type="submission" date="2016-07" db="EMBL/GenBank/DDBJ databases">
        <title>Pervasive Adenine N6-methylation of Active Genes in Fungi.</title>
        <authorList>
            <consortium name="DOE Joint Genome Institute"/>
            <person name="Mondo S.J."/>
            <person name="Dannebaum R.O."/>
            <person name="Kuo R.C."/>
            <person name="Labutti K."/>
            <person name="Haridas S."/>
            <person name="Kuo A."/>
            <person name="Salamov A."/>
            <person name="Ahrendt S.R."/>
            <person name="Lipzen A."/>
            <person name="Sullivan W."/>
            <person name="Andreopoulos W.B."/>
            <person name="Clum A."/>
            <person name="Lindquist E."/>
            <person name="Daum C."/>
            <person name="Ramamoorthy G.K."/>
            <person name="Gryganskyi A."/>
            <person name="Culley D."/>
            <person name="Magnuson J.K."/>
            <person name="James T.Y."/>
            <person name="O'Malley M.A."/>
            <person name="Stajich J.E."/>
            <person name="Spatafora J.W."/>
            <person name="Visel A."/>
            <person name="Grigoriev I.V."/>
        </authorList>
    </citation>
    <scope>NUCLEOTIDE SEQUENCE [LARGE SCALE GENOMIC DNA]</scope>
    <source>
        <strain evidence="2 3">12-1054</strain>
    </source>
</reference>
<feature type="domain" description="Thioredoxin-like fold" evidence="1">
    <location>
        <begin position="11"/>
        <end position="191"/>
    </location>
</feature>
<dbReference type="EMBL" id="MCFI01000019">
    <property type="protein sequence ID" value="ORY77744.1"/>
    <property type="molecule type" value="Genomic_DNA"/>
</dbReference>
<dbReference type="PANTHER" id="PTHR33875">
    <property type="entry name" value="OS09G0542200 PROTEIN"/>
    <property type="match status" value="1"/>
</dbReference>
<dbReference type="InterPro" id="IPR036249">
    <property type="entry name" value="Thioredoxin-like_sf"/>
</dbReference>
<name>A0A1Y2F2N3_PROLT</name>
<dbReference type="AlphaFoldDB" id="A0A1Y2F2N3"/>
<dbReference type="PANTHER" id="PTHR33875:SF2">
    <property type="entry name" value="ACR183CP"/>
    <property type="match status" value="1"/>
</dbReference>
<sequence>MALNPALSALRYGSASDPHVIELYLDFVCPFSEKLFYTLFHHVLNADHGPKPFLKKIQFLFRNQVQPWHPSSTLLHEASLAVAVINRHAPHVWWHVASILFQKSKEFYDTATAHETRQETYNRLADIIVPESDGSITREELLSLLSIDKTAPGKTPTNGGNRVTDLLKQQIKLGRQTGIHVSPTVLVNGLVEGKISSSWTPEDWCTYLAELVKSD</sequence>